<dbReference type="Gene3D" id="2.40.30.10">
    <property type="entry name" value="Translation factors"/>
    <property type="match status" value="2"/>
</dbReference>
<sequence length="433" mass="46633">GHVDAGKSTLMGRLLYETGRLDEKTRISNERGSTKAGKRSFSWAWNLDGTTEERERGITMDIALQSLRTLHRQVTILDAPGHKDFVPNMISGASQADCALLVVDASPGEFEAGFDRGGQTKEHLILVRSLGVSQVIIAINKLDVIQWDQTCFEEICKLMRPFLVQSGFHPSKTQFVPVGALDGINLVEKPLQVEEFTAWYKGPTLVDCLDKLEPPTRDIASPLRLPISNVFKGQSAGIGVTGRLCSGIVQVGERLRVLPGDETAAVKSIEVEEESASWAMAGSNATLFLTGIDPIHLAVGSVLCPPADVVPLATIFTARIIIFDVQFPITAGASVELFHHSRDVPATIANLISSLDRTTGTVIKKKPRVLTKGTSAEVQIVLRSTSLSSSAPALPIPLESFAVNKDMGRILLRRGGETIGAGEGTGDCLCYSH</sequence>
<dbReference type="AlphaFoldDB" id="A0A9P8AUW3"/>
<protein>
    <recommendedName>
        <fullName evidence="10">Elongation factor 1 alpha-like protein</fullName>
    </recommendedName>
</protein>
<dbReference type="GO" id="GO:1990533">
    <property type="term" value="C:Dom34-Hbs1 complex"/>
    <property type="evidence" value="ECO:0007669"/>
    <property type="project" value="UniProtKB-ARBA"/>
</dbReference>
<comment type="similarity">
    <text evidence="2">Belongs to the TRAFAC class translation factor GTPase superfamily. Classic translation factor GTPase family. EF-Tu/EF-1A subfamily.</text>
</comment>
<evidence type="ECO:0000256" key="10">
    <source>
        <dbReference type="ARBA" id="ARBA00074866"/>
    </source>
</evidence>
<dbReference type="InterPro" id="IPR009000">
    <property type="entry name" value="Transl_B-barrel_sf"/>
</dbReference>
<accession>A0A9P8AUW3</accession>
<dbReference type="PRINTS" id="PR00315">
    <property type="entry name" value="ELONGATNFCT"/>
</dbReference>
<dbReference type="CDD" id="cd16267">
    <property type="entry name" value="HBS1-like_II"/>
    <property type="match status" value="1"/>
</dbReference>
<dbReference type="InterPro" id="IPR050100">
    <property type="entry name" value="TRAFAC_GTPase_members"/>
</dbReference>
<dbReference type="FunFam" id="2.40.30.10:FF:000070">
    <property type="entry name" value="Translation elongation factor EF-1 subunit"/>
    <property type="match status" value="1"/>
</dbReference>
<dbReference type="GO" id="GO:0002184">
    <property type="term" value="P:cytoplasmic translational termination"/>
    <property type="evidence" value="ECO:0007669"/>
    <property type="project" value="UniProtKB-ARBA"/>
</dbReference>
<keyword evidence="3" id="KW-0963">Cytoplasm</keyword>
<keyword evidence="4" id="KW-0547">Nucleotide-binding</keyword>
<keyword evidence="6" id="KW-0648">Protein biosynthesis</keyword>
<evidence type="ECO:0000256" key="3">
    <source>
        <dbReference type="ARBA" id="ARBA00022490"/>
    </source>
</evidence>
<dbReference type="GO" id="GO:0005525">
    <property type="term" value="F:GTP binding"/>
    <property type="evidence" value="ECO:0007669"/>
    <property type="project" value="UniProtKB-KW"/>
</dbReference>
<comment type="catalytic activity">
    <reaction evidence="8">
        <text>GTP + H2O = GDP + phosphate + H(+)</text>
        <dbReference type="Rhea" id="RHEA:19669"/>
        <dbReference type="ChEBI" id="CHEBI:15377"/>
        <dbReference type="ChEBI" id="CHEBI:15378"/>
        <dbReference type="ChEBI" id="CHEBI:37565"/>
        <dbReference type="ChEBI" id="CHEBI:43474"/>
        <dbReference type="ChEBI" id="CHEBI:58189"/>
    </reaction>
    <physiologicalReaction direction="left-to-right" evidence="8">
        <dbReference type="Rhea" id="RHEA:19670"/>
    </physiologicalReaction>
</comment>
<evidence type="ECO:0000313" key="12">
    <source>
        <dbReference type="EMBL" id="KAG7448924.1"/>
    </source>
</evidence>
<dbReference type="Pfam" id="PF00009">
    <property type="entry name" value="GTP_EFTU"/>
    <property type="match status" value="1"/>
</dbReference>
<organism evidence="12 13">
    <name type="scientific">Guyanagaster necrorhizus</name>
    <dbReference type="NCBI Taxonomy" id="856835"/>
    <lineage>
        <taxon>Eukaryota</taxon>
        <taxon>Fungi</taxon>
        <taxon>Dikarya</taxon>
        <taxon>Basidiomycota</taxon>
        <taxon>Agaricomycotina</taxon>
        <taxon>Agaricomycetes</taxon>
        <taxon>Agaricomycetidae</taxon>
        <taxon>Agaricales</taxon>
        <taxon>Marasmiineae</taxon>
        <taxon>Physalacriaceae</taxon>
        <taxon>Guyanagaster</taxon>
    </lineage>
</organism>
<dbReference type="RefSeq" id="XP_043042424.1">
    <property type="nucleotide sequence ID" value="XM_043182926.1"/>
</dbReference>
<comment type="caution">
    <text evidence="12">The sequence shown here is derived from an EMBL/GenBank/DDBJ whole genome shotgun (WGS) entry which is preliminary data.</text>
</comment>
<dbReference type="Gene3D" id="3.40.50.300">
    <property type="entry name" value="P-loop containing nucleotide triphosphate hydrolases"/>
    <property type="match status" value="1"/>
</dbReference>
<evidence type="ECO:0000259" key="11">
    <source>
        <dbReference type="PROSITE" id="PS51722"/>
    </source>
</evidence>
<comment type="subunit">
    <text evidence="9">Component of the Dom34-Hbs1 complex, also named Pelota-HBS1L complex, composed of dom34 and hbs1.</text>
</comment>
<evidence type="ECO:0000256" key="6">
    <source>
        <dbReference type="ARBA" id="ARBA00022917"/>
    </source>
</evidence>
<feature type="domain" description="Tr-type G" evidence="11">
    <location>
        <begin position="1"/>
        <end position="223"/>
    </location>
</feature>
<name>A0A9P8AUW3_9AGAR</name>
<dbReference type="InterPro" id="IPR004161">
    <property type="entry name" value="EFTu-like_2"/>
</dbReference>
<evidence type="ECO:0000256" key="7">
    <source>
        <dbReference type="ARBA" id="ARBA00023134"/>
    </source>
</evidence>
<dbReference type="GeneID" id="66105223"/>
<dbReference type="EMBL" id="MU250528">
    <property type="protein sequence ID" value="KAG7448924.1"/>
    <property type="molecule type" value="Genomic_DNA"/>
</dbReference>
<dbReference type="InterPro" id="IPR009001">
    <property type="entry name" value="Transl_elong_EF1A/Init_IF2_C"/>
</dbReference>
<dbReference type="PANTHER" id="PTHR23115">
    <property type="entry name" value="TRANSLATION FACTOR"/>
    <property type="match status" value="1"/>
</dbReference>
<dbReference type="FunFam" id="2.40.30.10:FF:000020">
    <property type="entry name" value="Translation elongation factor EF-1"/>
    <property type="match status" value="1"/>
</dbReference>
<dbReference type="InterPro" id="IPR000795">
    <property type="entry name" value="T_Tr_GTP-bd_dom"/>
</dbReference>
<keyword evidence="5" id="KW-0378">Hydrolase</keyword>
<gene>
    <name evidence="12" type="ORF">BT62DRAFT_887729</name>
</gene>
<dbReference type="GO" id="GO:0005829">
    <property type="term" value="C:cytosol"/>
    <property type="evidence" value="ECO:0007669"/>
    <property type="project" value="GOC"/>
</dbReference>
<evidence type="ECO:0000256" key="5">
    <source>
        <dbReference type="ARBA" id="ARBA00022801"/>
    </source>
</evidence>
<feature type="non-terminal residue" evidence="12">
    <location>
        <position position="1"/>
    </location>
</feature>
<comment type="subcellular location">
    <subcellularLocation>
        <location evidence="1">Cytoplasm</location>
    </subcellularLocation>
</comment>
<evidence type="ECO:0000313" key="13">
    <source>
        <dbReference type="Proteomes" id="UP000812287"/>
    </source>
</evidence>
<dbReference type="SUPFAM" id="SSF50447">
    <property type="entry name" value="Translation proteins"/>
    <property type="match status" value="1"/>
</dbReference>
<evidence type="ECO:0000256" key="1">
    <source>
        <dbReference type="ARBA" id="ARBA00004496"/>
    </source>
</evidence>
<dbReference type="FunFam" id="3.40.50.300:FF:000204">
    <property type="entry name" value="Translation elongation factor Tu"/>
    <property type="match status" value="1"/>
</dbReference>
<dbReference type="Pfam" id="PF03144">
    <property type="entry name" value="GTP_EFTU_D2"/>
    <property type="match status" value="1"/>
</dbReference>
<dbReference type="CDD" id="cd04093">
    <property type="entry name" value="HBS1_C_III"/>
    <property type="match status" value="1"/>
</dbReference>
<evidence type="ECO:0000256" key="9">
    <source>
        <dbReference type="ARBA" id="ARBA00063537"/>
    </source>
</evidence>
<dbReference type="GO" id="GO:0003924">
    <property type="term" value="F:GTPase activity"/>
    <property type="evidence" value="ECO:0007669"/>
    <property type="project" value="InterPro"/>
</dbReference>
<dbReference type="InterPro" id="IPR027417">
    <property type="entry name" value="P-loop_NTPase"/>
</dbReference>
<dbReference type="Pfam" id="PF22594">
    <property type="entry name" value="GTP-eEF1A_C"/>
    <property type="match status" value="1"/>
</dbReference>
<evidence type="ECO:0000256" key="4">
    <source>
        <dbReference type="ARBA" id="ARBA00022741"/>
    </source>
</evidence>
<evidence type="ECO:0000256" key="2">
    <source>
        <dbReference type="ARBA" id="ARBA00007249"/>
    </source>
</evidence>
<reference evidence="12" key="1">
    <citation type="submission" date="2020-11" db="EMBL/GenBank/DDBJ databases">
        <title>Adaptations for nitrogen fixation in a non-lichenized fungal sporocarp promotes dispersal by wood-feeding termites.</title>
        <authorList>
            <consortium name="DOE Joint Genome Institute"/>
            <person name="Koch R.A."/>
            <person name="Yoon G."/>
            <person name="Arayal U."/>
            <person name="Lail K."/>
            <person name="Amirebrahimi M."/>
            <person name="Labutti K."/>
            <person name="Lipzen A."/>
            <person name="Riley R."/>
            <person name="Barry K."/>
            <person name="Henrissat B."/>
            <person name="Grigoriev I.V."/>
            <person name="Herr J.R."/>
            <person name="Aime M.C."/>
        </authorList>
    </citation>
    <scope>NUCLEOTIDE SEQUENCE</scope>
    <source>
        <strain evidence="12">MCA 3950</strain>
    </source>
</reference>
<dbReference type="PROSITE" id="PS51722">
    <property type="entry name" value="G_TR_2"/>
    <property type="match status" value="1"/>
</dbReference>
<dbReference type="Proteomes" id="UP000812287">
    <property type="component" value="Unassembled WGS sequence"/>
</dbReference>
<keyword evidence="7" id="KW-0342">GTP-binding</keyword>
<dbReference type="OrthoDB" id="342024at2759"/>
<proteinExistence type="inferred from homology"/>
<dbReference type="SUPFAM" id="SSF50465">
    <property type="entry name" value="EF-Tu/eEF-1alpha/eIF2-gamma C-terminal domain"/>
    <property type="match status" value="1"/>
</dbReference>
<keyword evidence="13" id="KW-1185">Reference proteome</keyword>
<dbReference type="CDD" id="cd01883">
    <property type="entry name" value="EF1_alpha"/>
    <property type="match status" value="1"/>
</dbReference>
<dbReference type="SUPFAM" id="SSF52540">
    <property type="entry name" value="P-loop containing nucleoside triphosphate hydrolases"/>
    <property type="match status" value="1"/>
</dbReference>
<evidence type="ECO:0000256" key="8">
    <source>
        <dbReference type="ARBA" id="ARBA00049117"/>
    </source>
</evidence>
<dbReference type="InterPro" id="IPR054696">
    <property type="entry name" value="GTP-eEF1A_C"/>
</dbReference>